<sequence length="145" mass="16382">MKNPLRIAIFVLATLGICTAIFFTWWSMPVAIQAAAIQKTMDPEARNEDTIRFCNAFTMTPEDFKEYWRNAKPIFDFEFHDYSFGSCYFSTVENGKEYRVGIGGAGIVSSVLGADEASVRYYVKKGAKSDAEWMQEELNSKEASP</sequence>
<keyword evidence="2" id="KW-1185">Reference proteome</keyword>
<name>A0A1I1Y072_9BURK</name>
<reference evidence="2" key="1">
    <citation type="submission" date="2016-10" db="EMBL/GenBank/DDBJ databases">
        <authorList>
            <person name="Varghese N."/>
            <person name="Submissions S."/>
        </authorList>
    </citation>
    <scope>NUCLEOTIDE SEQUENCE [LARGE SCALE GENOMIC DNA]</scope>
    <source>
        <strain evidence="2">DSM 7481</strain>
    </source>
</reference>
<accession>A0A1I1Y072</accession>
<dbReference type="RefSeq" id="WP_139225775.1">
    <property type="nucleotide sequence ID" value="NZ_FOMQ01000015.1"/>
</dbReference>
<protein>
    <submittedName>
        <fullName evidence="1">Uncharacterized protein</fullName>
    </submittedName>
</protein>
<dbReference type="AlphaFoldDB" id="A0A1I1Y072"/>
<gene>
    <name evidence="1" type="ORF">SAMN04489710_11523</name>
</gene>
<dbReference type="EMBL" id="FOMQ01000015">
    <property type="protein sequence ID" value="SFE12408.1"/>
    <property type="molecule type" value="Genomic_DNA"/>
</dbReference>
<dbReference type="Proteomes" id="UP000199517">
    <property type="component" value="Unassembled WGS sequence"/>
</dbReference>
<organism evidence="1 2">
    <name type="scientific">Paracidovorax konjaci</name>
    <dbReference type="NCBI Taxonomy" id="32040"/>
    <lineage>
        <taxon>Bacteria</taxon>
        <taxon>Pseudomonadati</taxon>
        <taxon>Pseudomonadota</taxon>
        <taxon>Betaproteobacteria</taxon>
        <taxon>Burkholderiales</taxon>
        <taxon>Comamonadaceae</taxon>
        <taxon>Paracidovorax</taxon>
    </lineage>
</organism>
<evidence type="ECO:0000313" key="1">
    <source>
        <dbReference type="EMBL" id="SFE12408.1"/>
    </source>
</evidence>
<proteinExistence type="predicted"/>
<evidence type="ECO:0000313" key="2">
    <source>
        <dbReference type="Proteomes" id="UP000199517"/>
    </source>
</evidence>